<evidence type="ECO:0000259" key="1">
    <source>
        <dbReference type="Pfam" id="PF06985"/>
    </source>
</evidence>
<gene>
    <name evidence="2" type="ORF">CBYS24578_00015107</name>
</gene>
<dbReference type="Pfam" id="PF06985">
    <property type="entry name" value="HET"/>
    <property type="match status" value="1"/>
</dbReference>
<reference evidence="2 3" key="2">
    <citation type="submission" date="2021-10" db="EMBL/GenBank/DDBJ databases">
        <authorList>
            <person name="Piombo E."/>
        </authorList>
    </citation>
    <scope>NUCLEOTIDE SEQUENCE [LARGE SCALE GENOMIC DNA]</scope>
</reference>
<dbReference type="InterPro" id="IPR010730">
    <property type="entry name" value="HET"/>
</dbReference>
<name>A0A9N9UL80_9HYPO</name>
<evidence type="ECO:0000313" key="2">
    <source>
        <dbReference type="EMBL" id="CAG9992187.1"/>
    </source>
</evidence>
<dbReference type="EMBL" id="CABFNO020001481">
    <property type="protein sequence ID" value="CAG9992187.1"/>
    <property type="molecule type" value="Genomic_DNA"/>
</dbReference>
<keyword evidence="3" id="KW-1185">Reference proteome</keyword>
<sequence>MFAKWELNHLSSIDHDCTVCQRERDLPLNPRLCDSCKGWDDLIHVMDCLEPEYPKINPNCFGLKFGADRDPIFHQSTSIEDYDQDLGSLNYRPLDQHSFSTACMLCCRIDEEIRISISSQSRIEVGVWRPFPVPRKGHQIFRWWEFARVDKLENMDEKSVRLILPVSVKSKATRTPEKLFKTLVIGFELHYAHLGYKLEAITRWNHSLLDPGIVKEFIGNCREHHRSQCNEPRWPAKVPQFFRVIDTKNWCVQLAPEEHFEYLALSYVWGAPTQSQRDINILQLDTTTLPELEQKNSLRKYSIPEVIQDAINLCADLGYQYLWSPLGDARVAGSQGRLLVLEIQKSNSSDGAFQLMEDTRMLYRPQYTMRSLLRSGINEAGPIKRGSCPDDIYL</sequence>
<organism evidence="2 3">
    <name type="scientific">Clonostachys byssicola</name>
    <dbReference type="NCBI Taxonomy" id="160290"/>
    <lineage>
        <taxon>Eukaryota</taxon>
        <taxon>Fungi</taxon>
        <taxon>Dikarya</taxon>
        <taxon>Ascomycota</taxon>
        <taxon>Pezizomycotina</taxon>
        <taxon>Sordariomycetes</taxon>
        <taxon>Hypocreomycetidae</taxon>
        <taxon>Hypocreales</taxon>
        <taxon>Bionectriaceae</taxon>
        <taxon>Clonostachys</taxon>
    </lineage>
</organism>
<evidence type="ECO:0000313" key="3">
    <source>
        <dbReference type="Proteomes" id="UP000754883"/>
    </source>
</evidence>
<dbReference type="PANTHER" id="PTHR33112">
    <property type="entry name" value="DOMAIN PROTEIN, PUTATIVE-RELATED"/>
    <property type="match status" value="1"/>
</dbReference>
<comment type="caution">
    <text evidence="2">The sequence shown here is derived from an EMBL/GenBank/DDBJ whole genome shotgun (WGS) entry which is preliminary data.</text>
</comment>
<accession>A0A9N9UL80</accession>
<reference evidence="3" key="1">
    <citation type="submission" date="2019-06" db="EMBL/GenBank/DDBJ databases">
        <authorList>
            <person name="Broberg M."/>
        </authorList>
    </citation>
    <scope>NUCLEOTIDE SEQUENCE [LARGE SCALE GENOMIC DNA]</scope>
</reference>
<dbReference type="AlphaFoldDB" id="A0A9N9UL80"/>
<dbReference type="Proteomes" id="UP000754883">
    <property type="component" value="Unassembled WGS sequence"/>
</dbReference>
<protein>
    <recommendedName>
        <fullName evidence="1">Heterokaryon incompatibility domain-containing protein</fullName>
    </recommendedName>
</protein>
<proteinExistence type="predicted"/>
<dbReference type="OrthoDB" id="5428863at2759"/>
<dbReference type="PANTHER" id="PTHR33112:SF16">
    <property type="entry name" value="HETEROKARYON INCOMPATIBILITY DOMAIN-CONTAINING PROTEIN"/>
    <property type="match status" value="1"/>
</dbReference>
<feature type="domain" description="Heterokaryon incompatibility" evidence="1">
    <location>
        <begin position="262"/>
        <end position="323"/>
    </location>
</feature>